<organism evidence="1 2">
    <name type="scientific">Caballeronia calidae</name>
    <dbReference type="NCBI Taxonomy" id="1777139"/>
    <lineage>
        <taxon>Bacteria</taxon>
        <taxon>Pseudomonadati</taxon>
        <taxon>Pseudomonadota</taxon>
        <taxon>Betaproteobacteria</taxon>
        <taxon>Burkholderiales</taxon>
        <taxon>Burkholderiaceae</taxon>
        <taxon>Caballeronia</taxon>
    </lineage>
</organism>
<dbReference type="OrthoDB" id="1779474at2"/>
<dbReference type="RefSeq" id="WP_062611697.1">
    <property type="nucleotide sequence ID" value="NZ_FCOX02000084.1"/>
</dbReference>
<evidence type="ECO:0000313" key="1">
    <source>
        <dbReference type="EMBL" id="SAL05572.1"/>
    </source>
</evidence>
<keyword evidence="2" id="KW-1185">Reference proteome</keyword>
<reference evidence="1" key="1">
    <citation type="submission" date="2016-01" db="EMBL/GenBank/DDBJ databases">
        <authorList>
            <person name="Peeters C."/>
        </authorList>
    </citation>
    <scope>NUCLEOTIDE SEQUENCE</scope>
    <source>
        <strain evidence="1">LMG 29321</strain>
    </source>
</reference>
<proteinExistence type="predicted"/>
<protein>
    <submittedName>
        <fullName evidence="1">Uncharacterized protein</fullName>
    </submittedName>
</protein>
<evidence type="ECO:0000313" key="2">
    <source>
        <dbReference type="Proteomes" id="UP000071859"/>
    </source>
</evidence>
<dbReference type="Proteomes" id="UP000071859">
    <property type="component" value="Unassembled WGS sequence"/>
</dbReference>
<accession>A0A158EF95</accession>
<dbReference type="EMBL" id="FCOX02000084">
    <property type="protein sequence ID" value="SAL05572.1"/>
    <property type="molecule type" value="Genomic_DNA"/>
</dbReference>
<dbReference type="AlphaFoldDB" id="A0A158EF95"/>
<comment type="caution">
    <text evidence="1">The sequence shown here is derived from an EMBL/GenBank/DDBJ whole genome shotgun (WGS) entry which is preliminary data.</text>
</comment>
<gene>
    <name evidence="1" type="ORF">AWB78_07576</name>
</gene>
<name>A0A158EF95_9BURK</name>
<sequence>MTKNEYLSSGHVPSFIEWLSENLDSKAFAHASFNRRDRRQWQCASLYDAFTQYHWPQPGVTRLRVAEGVSFESSALALSALRDELLSALERRDNADARAGCVDVMLWGGVGPGNISWLIRNEAQLVDLLVRTRDAIDAGDTDHAEFSKPGFRFNAGMTKVYSLICRHFIIYDSRVAAALGLAAVKYCRLLGEETVPAELQFPWAPARAGAIARAKRRNAGEAQLRFLSLAGARMHVEWNMKASWLLQAVLQHAKAQGSAFAAIEGHGRAMRALESALFMIGYDLDAPDDGAEARLPAVPTPPRAAQHRQARLIQQEWESAQMVGDGNARFSVTDSGIDIEFQPELALVKSFADQKIDSMLLYLLEHFETAPFPLANAFDRVRERRARNGMGTAWFLTANGNPPDTSRLAPVLEHVGILARRDVPDERAAHWSINADVAARLHEEGIRPWLEAYRQRRGT</sequence>